<evidence type="ECO:0000313" key="1">
    <source>
        <dbReference type="EMBL" id="MFC3453058.1"/>
    </source>
</evidence>
<name>A0ABV7P3N7_9PSEU</name>
<comment type="caution">
    <text evidence="1">The sequence shown here is derived from an EMBL/GenBank/DDBJ whole genome shotgun (WGS) entry which is preliminary data.</text>
</comment>
<dbReference type="RefSeq" id="WP_378241826.1">
    <property type="nucleotide sequence ID" value="NZ_JBHRWK010000044.1"/>
</dbReference>
<accession>A0ABV7P3N7</accession>
<protein>
    <submittedName>
        <fullName evidence="1">Uncharacterized protein</fullName>
    </submittedName>
</protein>
<dbReference type="Proteomes" id="UP001595645">
    <property type="component" value="Unassembled WGS sequence"/>
</dbReference>
<reference evidence="2" key="1">
    <citation type="journal article" date="2019" name="Int. J. Syst. Evol. Microbiol.">
        <title>The Global Catalogue of Microorganisms (GCM) 10K type strain sequencing project: providing services to taxonomists for standard genome sequencing and annotation.</title>
        <authorList>
            <consortium name="The Broad Institute Genomics Platform"/>
            <consortium name="The Broad Institute Genome Sequencing Center for Infectious Disease"/>
            <person name="Wu L."/>
            <person name="Ma J."/>
        </authorList>
    </citation>
    <scope>NUCLEOTIDE SEQUENCE [LARGE SCALE GENOMIC DNA]</scope>
    <source>
        <strain evidence="2">CGMCC 4.7676</strain>
    </source>
</reference>
<organism evidence="1 2">
    <name type="scientific">Amycolatopsis speibonae</name>
    <dbReference type="NCBI Taxonomy" id="1450224"/>
    <lineage>
        <taxon>Bacteria</taxon>
        <taxon>Bacillati</taxon>
        <taxon>Actinomycetota</taxon>
        <taxon>Actinomycetes</taxon>
        <taxon>Pseudonocardiales</taxon>
        <taxon>Pseudonocardiaceae</taxon>
        <taxon>Amycolatopsis</taxon>
    </lineage>
</organism>
<sequence length="235" mass="25075">MTSQGQAPGPGTERRLLDRLKASLPAALPTALAAAGADPTAGNDLYEAYLFSLVLRAAGAEGYAVDLQQSDGGPTSEFRLRRGPGRLPTGDFTHAVLSHPGAAKGSLEVHTGIAVIGASKVAHEADVLVLRQDVADRCRRLRIDPNSAGAVIVVEGKYYTRPLSLGMGRQFLGLDSEMSRRAKTILAATVVNRSVMHLLQGRERAYELGVLPGLKAEHDLKERFATILRGYRNGP</sequence>
<proteinExistence type="predicted"/>
<gene>
    <name evidence="1" type="ORF">ACFOSH_26785</name>
</gene>
<keyword evidence="2" id="KW-1185">Reference proteome</keyword>
<dbReference type="EMBL" id="JBHRWK010000044">
    <property type="protein sequence ID" value="MFC3453058.1"/>
    <property type="molecule type" value="Genomic_DNA"/>
</dbReference>
<evidence type="ECO:0000313" key="2">
    <source>
        <dbReference type="Proteomes" id="UP001595645"/>
    </source>
</evidence>